<dbReference type="AlphaFoldDB" id="A0A9P6N217"/>
<dbReference type="Proteomes" id="UP000703661">
    <property type="component" value="Unassembled WGS sequence"/>
</dbReference>
<evidence type="ECO:0000313" key="2">
    <source>
        <dbReference type="EMBL" id="KAG0020941.1"/>
    </source>
</evidence>
<comment type="caution">
    <text evidence="2">The sequence shown here is derived from an EMBL/GenBank/DDBJ whole genome shotgun (WGS) entry which is preliminary data.</text>
</comment>
<feature type="compositionally biased region" description="Basic and acidic residues" evidence="1">
    <location>
        <begin position="101"/>
        <end position="114"/>
    </location>
</feature>
<protein>
    <submittedName>
        <fullName evidence="2">Uncharacterized protein</fullName>
    </submittedName>
</protein>
<organism evidence="2 3">
    <name type="scientific">Entomortierella chlamydospora</name>
    <dbReference type="NCBI Taxonomy" id="101097"/>
    <lineage>
        <taxon>Eukaryota</taxon>
        <taxon>Fungi</taxon>
        <taxon>Fungi incertae sedis</taxon>
        <taxon>Mucoromycota</taxon>
        <taxon>Mortierellomycotina</taxon>
        <taxon>Mortierellomycetes</taxon>
        <taxon>Mortierellales</taxon>
        <taxon>Mortierellaceae</taxon>
        <taxon>Entomortierella</taxon>
    </lineage>
</organism>
<feature type="compositionally biased region" description="Gly residues" evidence="1">
    <location>
        <begin position="87"/>
        <end position="100"/>
    </location>
</feature>
<name>A0A9P6N217_9FUNG</name>
<feature type="region of interest" description="Disordered" evidence="1">
    <location>
        <begin position="72"/>
        <end position="114"/>
    </location>
</feature>
<evidence type="ECO:0000313" key="3">
    <source>
        <dbReference type="Proteomes" id="UP000703661"/>
    </source>
</evidence>
<gene>
    <name evidence="2" type="ORF">BGZ80_003306</name>
</gene>
<proteinExistence type="predicted"/>
<accession>A0A9P6N217</accession>
<sequence>MSIYSFLRLVARPRHQVFRIPHIVTKYTGATTVASQLIAPEKMSVASKLREIEEFILELSTMYSRRDCVSPADTDKACGHTKPCSTSGGGSGGGDGGGSDGKGDGKGDGNRTDENSVEIELLKDIELRLALGKVVSHIERSTFFQMRNRIALEREHEYLDAIKEAAGAKGESGQYILKVVLEKAEKRINNRTVAATAQLQEEDGFYKLTVQALAKRAGYLSDTPAILRVLEKVGWRVSSRWRSQIVRIKEEEYLAAVAEASTMNGKKFKGAEITQNTIQMKIGERLADIRKEALENTLKGHGLNMTEYSELWDLGLNKNSRVNPNVKPYEVAQTLARWRQKRDIQK</sequence>
<reference evidence="2" key="1">
    <citation type="journal article" date="2020" name="Fungal Divers.">
        <title>Resolving the Mortierellaceae phylogeny through synthesis of multi-gene phylogenetics and phylogenomics.</title>
        <authorList>
            <person name="Vandepol N."/>
            <person name="Liber J."/>
            <person name="Desiro A."/>
            <person name="Na H."/>
            <person name="Kennedy M."/>
            <person name="Barry K."/>
            <person name="Grigoriev I.V."/>
            <person name="Miller A.N."/>
            <person name="O'Donnell K."/>
            <person name="Stajich J.E."/>
            <person name="Bonito G."/>
        </authorList>
    </citation>
    <scope>NUCLEOTIDE SEQUENCE</scope>
    <source>
        <strain evidence="2">NRRL 2769</strain>
    </source>
</reference>
<dbReference type="OrthoDB" id="2381681at2759"/>
<dbReference type="EMBL" id="JAAAID010000187">
    <property type="protein sequence ID" value="KAG0020941.1"/>
    <property type="molecule type" value="Genomic_DNA"/>
</dbReference>
<keyword evidence="3" id="KW-1185">Reference proteome</keyword>
<evidence type="ECO:0000256" key="1">
    <source>
        <dbReference type="SAM" id="MobiDB-lite"/>
    </source>
</evidence>